<dbReference type="GO" id="GO:0003677">
    <property type="term" value="F:DNA binding"/>
    <property type="evidence" value="ECO:0007669"/>
    <property type="project" value="UniProtKB-KW"/>
</dbReference>
<dbReference type="InterPro" id="IPR050090">
    <property type="entry name" value="Tyrosine_recombinase_XerCD"/>
</dbReference>
<dbReference type="RefSeq" id="WP_338203699.1">
    <property type="nucleotide sequence ID" value="NZ_JAEKNR010000180.1"/>
</dbReference>
<sequence>MGDWEGPLSTSTQTAELAALRRFYRWARSEGLRPDDPSQGIKPPRREPYARARGLSAEEVARLLAAIPVESAPGLRLRALVLAYLLTGRRRSEVLNLRWRDLDLEGGFYRYTGKDGKERQRALPPPVRLAILLYADAAGLERRPEEAVFPGRWRDQPVDGKYIGEQLRQAAELAGVPLERPLHTLRHSYARALRRVEAPLEVVQAALDHSNLATTSIYLRQLEGQEDPWWPKLAAELGLETGAEASSAPGLG</sequence>
<dbReference type="InterPro" id="IPR011010">
    <property type="entry name" value="DNA_brk_join_enz"/>
</dbReference>
<dbReference type="GO" id="GO:0006310">
    <property type="term" value="P:DNA recombination"/>
    <property type="evidence" value="ECO:0007669"/>
    <property type="project" value="UniProtKB-KW"/>
</dbReference>
<dbReference type="InterPro" id="IPR002104">
    <property type="entry name" value="Integrase_catalytic"/>
</dbReference>
<dbReference type="Pfam" id="PF00589">
    <property type="entry name" value="Phage_integrase"/>
    <property type="match status" value="1"/>
</dbReference>
<dbReference type="InterPro" id="IPR010998">
    <property type="entry name" value="Integrase_recombinase_N"/>
</dbReference>
<reference evidence="5" key="1">
    <citation type="submission" date="2020-10" db="EMBL/GenBank/DDBJ databases">
        <title>Ca. Dormibacterota MAGs.</title>
        <authorList>
            <person name="Montgomery K."/>
        </authorList>
    </citation>
    <scope>NUCLEOTIDE SEQUENCE [LARGE SCALE GENOMIC DNA]</scope>
    <source>
        <strain evidence="5">SC8812_S17_10</strain>
    </source>
</reference>
<evidence type="ECO:0000256" key="1">
    <source>
        <dbReference type="ARBA" id="ARBA00008857"/>
    </source>
</evidence>
<dbReference type="AlphaFoldDB" id="A0A934KCR1"/>
<organism evidence="5 6">
    <name type="scientific">Candidatus Nephthysia bennettiae</name>
    <dbReference type="NCBI Taxonomy" id="3127016"/>
    <lineage>
        <taxon>Bacteria</taxon>
        <taxon>Bacillati</taxon>
        <taxon>Candidatus Dormiibacterota</taxon>
        <taxon>Candidatus Dormibacteria</taxon>
        <taxon>Candidatus Dormibacterales</taxon>
        <taxon>Candidatus Dormibacteraceae</taxon>
        <taxon>Candidatus Nephthysia</taxon>
    </lineage>
</organism>
<evidence type="ECO:0000259" key="4">
    <source>
        <dbReference type="PROSITE" id="PS51898"/>
    </source>
</evidence>
<dbReference type="CDD" id="cd00397">
    <property type="entry name" value="DNA_BRE_C"/>
    <property type="match status" value="1"/>
</dbReference>
<dbReference type="PANTHER" id="PTHR30349:SF41">
    <property type="entry name" value="INTEGRASE_RECOMBINASE PROTEIN MJ0367-RELATED"/>
    <property type="match status" value="1"/>
</dbReference>
<evidence type="ECO:0000313" key="5">
    <source>
        <dbReference type="EMBL" id="MBJ7600023.1"/>
    </source>
</evidence>
<dbReference type="GO" id="GO:0015074">
    <property type="term" value="P:DNA integration"/>
    <property type="evidence" value="ECO:0007669"/>
    <property type="project" value="InterPro"/>
</dbReference>
<keyword evidence="2" id="KW-0238">DNA-binding</keyword>
<dbReference type="SUPFAM" id="SSF56349">
    <property type="entry name" value="DNA breaking-rejoining enzymes"/>
    <property type="match status" value="1"/>
</dbReference>
<evidence type="ECO:0000256" key="3">
    <source>
        <dbReference type="ARBA" id="ARBA00023172"/>
    </source>
</evidence>
<dbReference type="PROSITE" id="PS51898">
    <property type="entry name" value="TYR_RECOMBINASE"/>
    <property type="match status" value="1"/>
</dbReference>
<dbReference type="PANTHER" id="PTHR30349">
    <property type="entry name" value="PHAGE INTEGRASE-RELATED"/>
    <property type="match status" value="1"/>
</dbReference>
<keyword evidence="3" id="KW-0233">DNA recombination</keyword>
<name>A0A934KCR1_9BACT</name>
<evidence type="ECO:0000256" key="2">
    <source>
        <dbReference type="ARBA" id="ARBA00023125"/>
    </source>
</evidence>
<comment type="caution">
    <text evidence="5">The sequence shown here is derived from an EMBL/GenBank/DDBJ whole genome shotgun (WGS) entry which is preliminary data.</text>
</comment>
<accession>A0A934KCR1</accession>
<dbReference type="Gene3D" id="1.10.443.10">
    <property type="entry name" value="Intergrase catalytic core"/>
    <property type="match status" value="1"/>
</dbReference>
<dbReference type="Proteomes" id="UP000612893">
    <property type="component" value="Unassembled WGS sequence"/>
</dbReference>
<feature type="domain" description="Tyr recombinase" evidence="4">
    <location>
        <begin position="50"/>
        <end position="231"/>
    </location>
</feature>
<dbReference type="EMBL" id="JAEKNR010000180">
    <property type="protein sequence ID" value="MBJ7600023.1"/>
    <property type="molecule type" value="Genomic_DNA"/>
</dbReference>
<evidence type="ECO:0000313" key="6">
    <source>
        <dbReference type="Proteomes" id="UP000612893"/>
    </source>
</evidence>
<comment type="similarity">
    <text evidence="1">Belongs to the 'phage' integrase family.</text>
</comment>
<proteinExistence type="inferred from homology"/>
<dbReference type="InterPro" id="IPR013762">
    <property type="entry name" value="Integrase-like_cat_sf"/>
</dbReference>
<protein>
    <submittedName>
        <fullName evidence="5">Tyrosine-type recombinase/integrase</fullName>
    </submittedName>
</protein>
<keyword evidence="6" id="KW-1185">Reference proteome</keyword>
<dbReference type="Gene3D" id="1.10.150.130">
    <property type="match status" value="1"/>
</dbReference>
<gene>
    <name evidence="5" type="ORF">JF922_18340</name>
</gene>